<keyword evidence="6 8" id="KW-1133">Transmembrane helix</keyword>
<protein>
    <recommendedName>
        <fullName evidence="8">Probable membrane transporter protein</fullName>
    </recommendedName>
</protein>
<keyword evidence="4 8" id="KW-1003">Cell membrane</keyword>
<gene>
    <name evidence="9" type="ORF">TsocGM_01595</name>
</gene>
<dbReference type="Proteomes" id="UP000280296">
    <property type="component" value="Unassembled WGS sequence"/>
</dbReference>
<dbReference type="PANTHER" id="PTHR30269">
    <property type="entry name" value="TRANSMEMBRANE PROTEIN YFCA"/>
    <property type="match status" value="1"/>
</dbReference>
<dbReference type="GO" id="GO:0005886">
    <property type="term" value="C:plasma membrane"/>
    <property type="evidence" value="ECO:0007669"/>
    <property type="project" value="UniProtKB-SubCell"/>
</dbReference>
<dbReference type="EMBL" id="RYZH01000002">
    <property type="protein sequence ID" value="RUL89490.1"/>
    <property type="molecule type" value="Genomic_DNA"/>
</dbReference>
<dbReference type="InterPro" id="IPR002781">
    <property type="entry name" value="TM_pro_TauE-like"/>
</dbReference>
<feature type="transmembrane region" description="Helical" evidence="8">
    <location>
        <begin position="41"/>
        <end position="61"/>
    </location>
</feature>
<evidence type="ECO:0000313" key="9">
    <source>
        <dbReference type="EMBL" id="RUL89490.1"/>
    </source>
</evidence>
<name>A0A432MQ60_9BACT</name>
<feature type="transmembrane region" description="Helical" evidence="8">
    <location>
        <begin position="194"/>
        <end position="218"/>
    </location>
</feature>
<comment type="caution">
    <text evidence="9">The sequence shown here is derived from an EMBL/GenBank/DDBJ whole genome shotgun (WGS) entry which is preliminary data.</text>
</comment>
<evidence type="ECO:0000256" key="6">
    <source>
        <dbReference type="ARBA" id="ARBA00022989"/>
    </source>
</evidence>
<dbReference type="AlphaFoldDB" id="A0A432MQ60"/>
<feature type="transmembrane region" description="Helical" evidence="8">
    <location>
        <begin position="136"/>
        <end position="163"/>
    </location>
</feature>
<evidence type="ECO:0000256" key="8">
    <source>
        <dbReference type="RuleBase" id="RU363041"/>
    </source>
</evidence>
<keyword evidence="3" id="KW-0813">Transport</keyword>
<dbReference type="PANTHER" id="PTHR30269:SF37">
    <property type="entry name" value="MEMBRANE TRANSPORTER PROTEIN"/>
    <property type="match status" value="1"/>
</dbReference>
<evidence type="ECO:0000256" key="5">
    <source>
        <dbReference type="ARBA" id="ARBA00022692"/>
    </source>
</evidence>
<evidence type="ECO:0000256" key="1">
    <source>
        <dbReference type="ARBA" id="ARBA00004651"/>
    </source>
</evidence>
<evidence type="ECO:0000256" key="3">
    <source>
        <dbReference type="ARBA" id="ARBA00022448"/>
    </source>
</evidence>
<keyword evidence="5 8" id="KW-0812">Transmembrane</keyword>
<comment type="similarity">
    <text evidence="2 8">Belongs to the 4-toluene sulfonate uptake permease (TSUP) (TC 2.A.102) family.</text>
</comment>
<reference evidence="9 10" key="1">
    <citation type="submission" date="2018-12" db="EMBL/GenBank/DDBJ databases">
        <authorList>
            <person name="Toschakov S.V."/>
        </authorList>
    </citation>
    <scope>NUCLEOTIDE SEQUENCE [LARGE SCALE GENOMIC DNA]</scope>
    <source>
        <strain evidence="9 10">GM2012</strain>
    </source>
</reference>
<keyword evidence="7 8" id="KW-0472">Membrane</keyword>
<sequence length="252" mass="26231">MDATIFLEQARMPMMWAVLLFCGWLAASVSGAAGFGGASLLLPVLTMTVGAKAAVPVLTIAQLLGNLSRVGFGRRDIRWRPALLFSAGAIPASMIGSRLFVDLPSSFILRLIGCFLLAVVAMRHTRFGKRRIPERLLVPAGACVGFLSAIAGSAGPLGAAVFLGLQLPAQAYVASEAVTAVLMHLTKSVVYGRYAALGLADLLQGLALGGAMVLGSWTGRKLIDRMPERGFALLVEALLLGSAVALIAGSGR</sequence>
<dbReference type="OrthoDB" id="119832at2"/>
<reference evidence="9 10" key="2">
    <citation type="submission" date="2019-01" db="EMBL/GenBank/DDBJ databases">
        <title>Tautonia sociabilis, a novel thermotolerant planctomycete of Isosphaeraceae family, isolated from a 4000 m deep subterranean habitat.</title>
        <authorList>
            <person name="Kovaleva O.L."/>
            <person name="Elcheninov A.G."/>
            <person name="Van Heerden E."/>
            <person name="Toshchakov S.V."/>
            <person name="Novikov A."/>
            <person name="Bonch-Osmolovskaya E.A."/>
            <person name="Kublanov I.V."/>
        </authorList>
    </citation>
    <scope>NUCLEOTIDE SEQUENCE [LARGE SCALE GENOMIC DNA]</scope>
    <source>
        <strain evidence="9 10">GM2012</strain>
    </source>
</reference>
<comment type="subcellular location">
    <subcellularLocation>
        <location evidence="1 8">Cell membrane</location>
        <topology evidence="1 8">Multi-pass membrane protein</topology>
    </subcellularLocation>
</comment>
<feature type="transmembrane region" description="Helical" evidence="8">
    <location>
        <begin position="82"/>
        <end position="101"/>
    </location>
</feature>
<feature type="transmembrane region" description="Helical" evidence="8">
    <location>
        <begin position="230"/>
        <end position="249"/>
    </location>
</feature>
<accession>A0A432MQ60</accession>
<keyword evidence="10" id="KW-1185">Reference proteome</keyword>
<dbReference type="Pfam" id="PF01925">
    <property type="entry name" value="TauE"/>
    <property type="match status" value="1"/>
</dbReference>
<evidence type="ECO:0000256" key="2">
    <source>
        <dbReference type="ARBA" id="ARBA00009142"/>
    </source>
</evidence>
<proteinExistence type="inferred from homology"/>
<feature type="transmembrane region" description="Helical" evidence="8">
    <location>
        <begin position="107"/>
        <end position="124"/>
    </location>
</feature>
<organism evidence="9 10">
    <name type="scientific">Tautonia sociabilis</name>
    <dbReference type="NCBI Taxonomy" id="2080755"/>
    <lineage>
        <taxon>Bacteria</taxon>
        <taxon>Pseudomonadati</taxon>
        <taxon>Planctomycetota</taxon>
        <taxon>Planctomycetia</taxon>
        <taxon>Isosphaerales</taxon>
        <taxon>Isosphaeraceae</taxon>
        <taxon>Tautonia</taxon>
    </lineage>
</organism>
<evidence type="ECO:0000256" key="4">
    <source>
        <dbReference type="ARBA" id="ARBA00022475"/>
    </source>
</evidence>
<evidence type="ECO:0000313" key="10">
    <source>
        <dbReference type="Proteomes" id="UP000280296"/>
    </source>
</evidence>
<evidence type="ECO:0000256" key="7">
    <source>
        <dbReference type="ARBA" id="ARBA00023136"/>
    </source>
</evidence>
<dbReference type="InterPro" id="IPR052017">
    <property type="entry name" value="TSUP"/>
</dbReference>